<dbReference type="InterPro" id="IPR027417">
    <property type="entry name" value="P-loop_NTPase"/>
</dbReference>
<reference evidence="5 6" key="1">
    <citation type="submission" date="2021-03" db="EMBL/GenBank/DDBJ databases">
        <authorList>
            <person name="Kanchanasin P."/>
            <person name="Saeng-In P."/>
            <person name="Phongsopitanun W."/>
            <person name="Yuki M."/>
            <person name="Kudo T."/>
            <person name="Ohkuma M."/>
            <person name="Tanasupawat S."/>
        </authorList>
    </citation>
    <scope>NUCLEOTIDE SEQUENCE [LARGE SCALE GENOMIC DNA]</scope>
    <source>
        <strain evidence="5 6">L46</strain>
    </source>
</reference>
<dbReference type="RefSeq" id="WP_208264697.1">
    <property type="nucleotide sequence ID" value="NZ_BAAAGM010000032.1"/>
</dbReference>
<sequence length="1462" mass="155559">MIDRLREVLGAVSPHGAPDARELSELLWLAAHIAPAGDEPAAPAPEPAPPVAAAPPPPGPDGLAEPPGPAPEPRAALHHRPATGTAPPAGAAAEVLVPTAPMLSDPLGVQRALRPVKRRVPSRHRRELDEDATAERIADTRLWTPVLVPESERWLALTLVVDTGPTMRLWRPLARELAETLLRQGAFQNVGVAYLTPTGRVSSAPGSPPRAPGTLQDASGRHAVLLLSDCSGPHWWNGRAAPAVRRWAQAGPTAILQPLAESLWRRTAAPTTPGVAVLPRPGGPNTGLRFTPHDGAPPPGVPVPVLEVAPRWFGAWARLVSGAGPQPAAIAALPSGPSGPAPSDRDVPVAERVRRFLRTASSDAAELAAHVAVSVPSLPVMRLIQHGVLGGSDPGRLAEVLLSGLLRPLDDVRYEFVPGAREALLDTLPRPEAQHTRRVLEAVSAEIERRAGAAETFRALLATADGPLTLTADTPHFALLTAPATSAPPAPVPPAPNLLDVLGTPLDDLIGDGWDRPGHPTAVGVDGTGETVRVDLLRDGRDMPHGTIVGRRAERDRVLRTLLFSLALGHSPATAALAFADFSGGASFVGLGSLPHVVTAVHSMSIDSPLFPRLLTALEAERARRETLRSRAQSTRDRSPATSPALVVVIDNVAPLLGARPELQEPLFRLCEEGPAQGIRFVLCSPDETDLPFLPRWRITVPGPDGGDSASLTTTGADAAPVTFRPAHIALTESDPIVARMRERGPRAPRLPWPDEPAEPAAPSSDAGRPPPRRSSTADDVLALNGAGLEAAFTNAWRLPVSIPRLPNIGHDPDGNGFAAPFLDLASGESGLVVGDNLARQHILRVIALALAAKHPPSQMTFAFAGLGGHPLGETFSLPHVLYSDEELLGRPHKLQEFIDFLSAELATRRGHASPEDLPHLVLMADVSLTFPSSRGEVGETLLQAAQRGKALGVKLILASSTVENTTIWSRFLPFLDWRIAANRLPPAELRTVLGQASLSFPDGDAYSVVTGDAPRRFTPARLPSERGIAAFAEQATDRTRPAIPLSAEAKIQRIHEFLDRVPESTDRTTIEAFRELARLEIGTIEAAEPDAPRHVMFEGRHCPEMRDAARLYGQMLAETGLLEHGHVTEPSRTAFIGEDAGGGVLFVRGEDLFSPATGELMGAAAEALTEAVRRGTDPVVVLCVEDQRTALLREAPELIGHFERSMDFSSARFRDRAGDGDETAGAPASGLPDVLHASELPEIPGRRIPIGIADRTHEPVLLDLEADRHLLISGPPDTGRAALVRLLIGEIATRHPAPERVVYLLDPNGRLSEFAAGLEQDVLGRYGRTPAEIAEIMGAVRGDIALRRRLGQGIDVYLVMTGRVPLVATDPLPGLLPSLEKTGYNGLHLILNQQESPLHAPPDPVAQRLHELGAPAVLTGSSGQEARLWGVPRPGGGRGPRGRATFSRRGRHRLMQLAEPD</sequence>
<dbReference type="InterPro" id="IPR050206">
    <property type="entry name" value="FtsK/SpoIIIE/SftA"/>
</dbReference>
<protein>
    <recommendedName>
        <fullName evidence="4">FtsK domain-containing protein</fullName>
    </recommendedName>
</protein>
<evidence type="ECO:0000313" key="5">
    <source>
        <dbReference type="EMBL" id="MBO2436396.1"/>
    </source>
</evidence>
<dbReference type="NCBIfam" id="NF041121">
    <property type="entry name" value="SAV_2336_NTERM"/>
    <property type="match status" value="1"/>
</dbReference>
<feature type="region of interest" description="Disordered" evidence="3">
    <location>
        <begin position="1427"/>
        <end position="1446"/>
    </location>
</feature>
<keyword evidence="2" id="KW-0067">ATP-binding</keyword>
<evidence type="ECO:0000313" key="6">
    <source>
        <dbReference type="Proteomes" id="UP000666915"/>
    </source>
</evidence>
<dbReference type="Gene3D" id="3.40.50.300">
    <property type="entry name" value="P-loop containing nucleotide triphosphate hydrolases"/>
    <property type="match status" value="3"/>
</dbReference>
<feature type="compositionally biased region" description="Pro residues" evidence="3">
    <location>
        <begin position="42"/>
        <end position="72"/>
    </location>
</feature>
<evidence type="ECO:0000256" key="2">
    <source>
        <dbReference type="ARBA" id="ARBA00022840"/>
    </source>
</evidence>
<evidence type="ECO:0000256" key="1">
    <source>
        <dbReference type="ARBA" id="ARBA00022741"/>
    </source>
</evidence>
<gene>
    <name evidence="5" type="ORF">J4557_02580</name>
</gene>
<dbReference type="InterPro" id="IPR047738">
    <property type="entry name" value="SAV_2336-like_N"/>
</dbReference>
<organism evidence="5 6">
    <name type="scientific">Actinomadura nitritigenes</name>
    <dbReference type="NCBI Taxonomy" id="134602"/>
    <lineage>
        <taxon>Bacteria</taxon>
        <taxon>Bacillati</taxon>
        <taxon>Actinomycetota</taxon>
        <taxon>Actinomycetes</taxon>
        <taxon>Streptosporangiales</taxon>
        <taxon>Thermomonosporaceae</taxon>
        <taxon>Actinomadura</taxon>
    </lineage>
</organism>
<dbReference type="Pfam" id="PF01580">
    <property type="entry name" value="FtsK_SpoIIIE"/>
    <property type="match status" value="1"/>
</dbReference>
<dbReference type="Proteomes" id="UP000666915">
    <property type="component" value="Unassembled WGS sequence"/>
</dbReference>
<dbReference type="PANTHER" id="PTHR22683:SF1">
    <property type="entry name" value="TYPE VII SECRETION SYSTEM PROTEIN ESSC"/>
    <property type="match status" value="1"/>
</dbReference>
<dbReference type="PANTHER" id="PTHR22683">
    <property type="entry name" value="SPORULATION PROTEIN RELATED"/>
    <property type="match status" value="1"/>
</dbReference>
<accession>A0ABS3QR63</accession>
<evidence type="ECO:0000256" key="3">
    <source>
        <dbReference type="SAM" id="MobiDB-lite"/>
    </source>
</evidence>
<keyword evidence="1" id="KW-0547">Nucleotide-binding</keyword>
<feature type="region of interest" description="Disordered" evidence="3">
    <location>
        <begin position="746"/>
        <end position="778"/>
    </location>
</feature>
<dbReference type="EMBL" id="JAGEOK010000002">
    <property type="protein sequence ID" value="MBO2436396.1"/>
    <property type="molecule type" value="Genomic_DNA"/>
</dbReference>
<dbReference type="InterPro" id="IPR002543">
    <property type="entry name" value="FtsK_dom"/>
</dbReference>
<feature type="domain" description="FtsK" evidence="4">
    <location>
        <begin position="516"/>
        <end position="628"/>
    </location>
</feature>
<evidence type="ECO:0000259" key="4">
    <source>
        <dbReference type="Pfam" id="PF01580"/>
    </source>
</evidence>
<feature type="region of interest" description="Disordered" evidence="3">
    <location>
        <begin position="1215"/>
        <end position="1234"/>
    </location>
</feature>
<keyword evidence="6" id="KW-1185">Reference proteome</keyword>
<proteinExistence type="predicted"/>
<feature type="region of interest" description="Disordered" evidence="3">
    <location>
        <begin position="37"/>
        <end position="88"/>
    </location>
</feature>
<comment type="caution">
    <text evidence="5">The sequence shown here is derived from an EMBL/GenBank/DDBJ whole genome shotgun (WGS) entry which is preliminary data.</text>
</comment>
<name>A0ABS3QR63_9ACTN</name>
<dbReference type="SUPFAM" id="SSF52540">
    <property type="entry name" value="P-loop containing nucleoside triphosphate hydrolases"/>
    <property type="match status" value="1"/>
</dbReference>